<evidence type="ECO:0000256" key="2">
    <source>
        <dbReference type="ARBA" id="ARBA00023002"/>
    </source>
</evidence>
<organism evidence="6 7">
    <name type="scientific">Stephanodiscus triporus</name>
    <dbReference type="NCBI Taxonomy" id="2934178"/>
    <lineage>
        <taxon>Eukaryota</taxon>
        <taxon>Sar</taxon>
        <taxon>Stramenopiles</taxon>
        <taxon>Ochrophyta</taxon>
        <taxon>Bacillariophyta</taxon>
        <taxon>Coscinodiscophyceae</taxon>
        <taxon>Thalassiosirophycidae</taxon>
        <taxon>Stephanodiscales</taxon>
        <taxon>Stephanodiscaceae</taxon>
        <taxon>Stephanodiscus</taxon>
    </lineage>
</organism>
<dbReference type="Pfam" id="PF00106">
    <property type="entry name" value="adh_short"/>
    <property type="match status" value="1"/>
</dbReference>
<sequence>MFTQTIHRDKISNRMGPPRTISTLVIILTAMTICVVSGWSVLTPRCLPPGRILRGIATGSAAAVAIVGAGAAAVVAIDGMAKDVDGRRAVAAIYEPPSGSMDDRVVLVTGGSSGLGLETVKRLAAAGATVVLTSRTEAKGRRAVEVANDHLLRRGKLPTRGAIHNIVLDLDDLSDVMLVPSRYEALGLNRDISVLVNNAGVMAIPRREVTVDGNERTFQSNHLGHFVLTSALFPYLSREGARIVTVSSSASYFAGPDGLDLDNINGERSYGAWPSYSSSKLANVLFTRELQRRADEAGLDWLAAATLHPGVVDTDLWRYVVGEERLARMKDGRDRLGSLALGATRLFAKTPEEGASTQVYLAATSDAVVKGAFYEEMSVKADLPWFAKDDAKAKALWDASEELGRVRFDLTAAAATVGGAVADVDFSADESSDASLVEDNDEDLE</sequence>
<evidence type="ECO:0000313" key="6">
    <source>
        <dbReference type="EMBL" id="KAL3764986.1"/>
    </source>
</evidence>
<evidence type="ECO:0000313" key="7">
    <source>
        <dbReference type="Proteomes" id="UP001530315"/>
    </source>
</evidence>
<dbReference type="InterPro" id="IPR002347">
    <property type="entry name" value="SDR_fam"/>
</dbReference>
<proteinExistence type="inferred from homology"/>
<dbReference type="SUPFAM" id="SSF51735">
    <property type="entry name" value="NAD(P)-binding Rossmann-fold domains"/>
    <property type="match status" value="1"/>
</dbReference>
<gene>
    <name evidence="6" type="ORF">ACHAW5_001836</name>
</gene>
<feature type="domain" description="Ketoreductase" evidence="5">
    <location>
        <begin position="104"/>
        <end position="256"/>
    </location>
</feature>
<evidence type="ECO:0000256" key="4">
    <source>
        <dbReference type="SAM" id="Phobius"/>
    </source>
</evidence>
<evidence type="ECO:0000259" key="5">
    <source>
        <dbReference type="SMART" id="SM00822"/>
    </source>
</evidence>
<dbReference type="PRINTS" id="PR00080">
    <property type="entry name" value="SDRFAMILY"/>
</dbReference>
<keyword evidence="2" id="KW-0560">Oxidoreductase</keyword>
<accession>A0ABD3MLP4</accession>
<dbReference type="InterPro" id="IPR036291">
    <property type="entry name" value="NAD(P)-bd_dom_sf"/>
</dbReference>
<name>A0ABD3MLP4_9STRA</name>
<comment type="caution">
    <text evidence="6">The sequence shown here is derived from an EMBL/GenBank/DDBJ whole genome shotgun (WGS) entry which is preliminary data.</text>
</comment>
<dbReference type="Proteomes" id="UP001530315">
    <property type="component" value="Unassembled WGS sequence"/>
</dbReference>
<reference evidence="6 7" key="1">
    <citation type="submission" date="2024-10" db="EMBL/GenBank/DDBJ databases">
        <title>Updated reference genomes for cyclostephanoid diatoms.</title>
        <authorList>
            <person name="Roberts W.R."/>
            <person name="Alverson A.J."/>
        </authorList>
    </citation>
    <scope>NUCLEOTIDE SEQUENCE [LARGE SCALE GENOMIC DNA]</scope>
    <source>
        <strain evidence="6 7">AJA276-08</strain>
    </source>
</reference>
<dbReference type="EMBL" id="JALLAZ020001760">
    <property type="protein sequence ID" value="KAL3764986.1"/>
    <property type="molecule type" value="Genomic_DNA"/>
</dbReference>
<dbReference type="PANTHER" id="PTHR24320">
    <property type="entry name" value="RETINOL DEHYDROGENASE"/>
    <property type="match status" value="1"/>
</dbReference>
<dbReference type="InterPro" id="IPR057326">
    <property type="entry name" value="KR_dom"/>
</dbReference>
<evidence type="ECO:0000256" key="3">
    <source>
        <dbReference type="RuleBase" id="RU000363"/>
    </source>
</evidence>
<keyword evidence="4" id="KW-0472">Membrane</keyword>
<keyword evidence="4" id="KW-0812">Transmembrane</keyword>
<protein>
    <recommendedName>
        <fullName evidence="5">Ketoreductase domain-containing protein</fullName>
    </recommendedName>
</protein>
<dbReference type="AlphaFoldDB" id="A0ABD3MLP4"/>
<dbReference type="Gene3D" id="3.40.50.720">
    <property type="entry name" value="NAD(P)-binding Rossmann-like Domain"/>
    <property type="match status" value="1"/>
</dbReference>
<comment type="similarity">
    <text evidence="1 3">Belongs to the short-chain dehydrogenases/reductases (SDR) family.</text>
</comment>
<feature type="transmembrane region" description="Helical" evidence="4">
    <location>
        <begin position="52"/>
        <end position="77"/>
    </location>
</feature>
<evidence type="ECO:0000256" key="1">
    <source>
        <dbReference type="ARBA" id="ARBA00006484"/>
    </source>
</evidence>
<keyword evidence="4" id="KW-1133">Transmembrane helix</keyword>
<keyword evidence="7" id="KW-1185">Reference proteome</keyword>
<dbReference type="SMART" id="SM00822">
    <property type="entry name" value="PKS_KR"/>
    <property type="match status" value="1"/>
</dbReference>
<feature type="transmembrane region" description="Helical" evidence="4">
    <location>
        <begin position="21"/>
        <end position="40"/>
    </location>
</feature>
<dbReference type="PRINTS" id="PR00081">
    <property type="entry name" value="GDHRDH"/>
</dbReference>
<dbReference type="PANTHER" id="PTHR24320:SF148">
    <property type="entry name" value="NAD(P)-BINDING ROSSMANN-FOLD SUPERFAMILY PROTEIN"/>
    <property type="match status" value="1"/>
</dbReference>
<dbReference type="GO" id="GO:0016491">
    <property type="term" value="F:oxidoreductase activity"/>
    <property type="evidence" value="ECO:0007669"/>
    <property type="project" value="UniProtKB-KW"/>
</dbReference>